<name>A0AAD9IDR3_9PEZI</name>
<feature type="compositionally biased region" description="Polar residues" evidence="1">
    <location>
        <begin position="175"/>
        <end position="186"/>
    </location>
</feature>
<organism evidence="2 3">
    <name type="scientific">Phyllachora maydis</name>
    <dbReference type="NCBI Taxonomy" id="1825666"/>
    <lineage>
        <taxon>Eukaryota</taxon>
        <taxon>Fungi</taxon>
        <taxon>Dikarya</taxon>
        <taxon>Ascomycota</taxon>
        <taxon>Pezizomycotina</taxon>
        <taxon>Sordariomycetes</taxon>
        <taxon>Sordariomycetidae</taxon>
        <taxon>Phyllachorales</taxon>
        <taxon>Phyllachoraceae</taxon>
        <taxon>Phyllachora</taxon>
    </lineage>
</organism>
<dbReference type="Proteomes" id="UP001217918">
    <property type="component" value="Unassembled WGS sequence"/>
</dbReference>
<gene>
    <name evidence="2" type="ORF">P8C59_009250</name>
</gene>
<feature type="compositionally biased region" description="Polar residues" evidence="1">
    <location>
        <begin position="118"/>
        <end position="134"/>
    </location>
</feature>
<sequence length="426" mass="44892">MSYYDNPQWTGAGQAAWDHQSPPPARSGASSALPREEATAFAHQLEEVDRAVENLMKSGKMFGQPGARRESLQQPSPSKRLPDTGTSTAPRMGGLGHGARPMPVADFNDTRGPHPGGNLQNFFASQRHQPSRGSNEAEHMSQAKRRMAAQRERELRNYHQEQQFHRTVLAELSYSTKSDRTMSPGNLSEGERRDLIARQRSVLFAEGSFSEQPGYVDESGAPRAGIAVTHAGPSTMRNQSPLAYDYGRAPSTHAETASQPPAENGQGMTAGPHERERERANSNASPQSNPSGNRVMYDAPAGRDPARTSASSPGGSPPRQGVPGAPGTKPTPTAVAPIGTRPAVLNAPVNPALTKRSTTPLPSLFSQGYTAPAAEVASVNPANGGSTNPNSASTEGPNVGALGGGWSRSGVWGSKSGLGVQASVWG</sequence>
<keyword evidence="3" id="KW-1185">Reference proteome</keyword>
<feature type="region of interest" description="Disordered" evidence="1">
    <location>
        <begin position="1"/>
        <end position="39"/>
    </location>
</feature>
<feature type="compositionally biased region" description="Polar residues" evidence="1">
    <location>
        <begin position="380"/>
        <end position="396"/>
    </location>
</feature>
<feature type="region of interest" description="Disordered" evidence="1">
    <location>
        <begin position="175"/>
        <end position="194"/>
    </location>
</feature>
<dbReference type="EMBL" id="JAQQPM010000009">
    <property type="protein sequence ID" value="KAK2075095.1"/>
    <property type="molecule type" value="Genomic_DNA"/>
</dbReference>
<dbReference type="AlphaFoldDB" id="A0AAD9IDR3"/>
<feature type="region of interest" description="Disordered" evidence="1">
    <location>
        <begin position="230"/>
        <end position="340"/>
    </location>
</feature>
<proteinExistence type="predicted"/>
<feature type="region of interest" description="Disordered" evidence="1">
    <location>
        <begin position="380"/>
        <end position="426"/>
    </location>
</feature>
<accession>A0AAD9IDR3</accession>
<feature type="region of interest" description="Disordered" evidence="1">
    <location>
        <begin position="56"/>
        <end position="152"/>
    </location>
</feature>
<evidence type="ECO:0000313" key="2">
    <source>
        <dbReference type="EMBL" id="KAK2075095.1"/>
    </source>
</evidence>
<feature type="compositionally biased region" description="Low complexity" evidence="1">
    <location>
        <begin position="408"/>
        <end position="417"/>
    </location>
</feature>
<evidence type="ECO:0000256" key="1">
    <source>
        <dbReference type="SAM" id="MobiDB-lite"/>
    </source>
</evidence>
<protein>
    <submittedName>
        <fullName evidence="2">Uncharacterized protein</fullName>
    </submittedName>
</protein>
<evidence type="ECO:0000313" key="3">
    <source>
        <dbReference type="Proteomes" id="UP001217918"/>
    </source>
</evidence>
<feature type="compositionally biased region" description="Polar residues" evidence="1">
    <location>
        <begin position="1"/>
        <end position="11"/>
    </location>
</feature>
<comment type="caution">
    <text evidence="2">The sequence shown here is derived from an EMBL/GenBank/DDBJ whole genome shotgun (WGS) entry which is preliminary data.</text>
</comment>
<reference evidence="2" key="1">
    <citation type="journal article" date="2023" name="Mol. Plant Microbe Interact.">
        <title>Elucidating the Obligate Nature and Biological Capacity of an Invasive Fungal Corn Pathogen.</title>
        <authorList>
            <person name="MacCready J.S."/>
            <person name="Roggenkamp E.M."/>
            <person name="Gdanetz K."/>
            <person name="Chilvers M.I."/>
        </authorList>
    </citation>
    <scope>NUCLEOTIDE SEQUENCE</scope>
    <source>
        <strain evidence="2">PM02</strain>
    </source>
</reference>
<feature type="compositionally biased region" description="Low complexity" evidence="1">
    <location>
        <begin position="321"/>
        <end position="337"/>
    </location>
</feature>
<feature type="compositionally biased region" description="Low complexity" evidence="1">
    <location>
        <begin position="281"/>
        <end position="293"/>
    </location>
</feature>